<dbReference type="AlphaFoldDB" id="A0A822ZE38"/>
<feature type="domain" description="UBE2O-like tandem tSH3-B" evidence="2">
    <location>
        <begin position="140"/>
        <end position="193"/>
    </location>
</feature>
<feature type="compositionally biased region" description="Basic and acidic residues" evidence="1">
    <location>
        <begin position="262"/>
        <end position="278"/>
    </location>
</feature>
<dbReference type="Pfam" id="PF23046">
    <property type="entry name" value="tSH3-B_UBE2O"/>
    <property type="match status" value="1"/>
</dbReference>
<proteinExistence type="predicted"/>
<organism evidence="3 4">
    <name type="scientific">Nelumbo nucifera</name>
    <name type="common">Sacred lotus</name>
    <dbReference type="NCBI Taxonomy" id="4432"/>
    <lineage>
        <taxon>Eukaryota</taxon>
        <taxon>Viridiplantae</taxon>
        <taxon>Streptophyta</taxon>
        <taxon>Embryophyta</taxon>
        <taxon>Tracheophyta</taxon>
        <taxon>Spermatophyta</taxon>
        <taxon>Magnoliopsida</taxon>
        <taxon>Proteales</taxon>
        <taxon>Nelumbonaceae</taxon>
        <taxon>Nelumbo</taxon>
    </lineage>
</organism>
<keyword evidence="4" id="KW-1185">Reference proteome</keyword>
<comment type="caution">
    <text evidence="3">The sequence shown here is derived from an EMBL/GenBank/DDBJ whole genome shotgun (WGS) entry which is preliminary data.</text>
</comment>
<evidence type="ECO:0000313" key="3">
    <source>
        <dbReference type="EMBL" id="DAD41695.1"/>
    </source>
</evidence>
<evidence type="ECO:0000313" key="4">
    <source>
        <dbReference type="Proteomes" id="UP000607653"/>
    </source>
</evidence>
<reference evidence="3 4" key="1">
    <citation type="journal article" date="2020" name="Mol. Biol. Evol.">
        <title>Distinct Expression and Methylation Patterns for Genes with Different Fates following a Single Whole-Genome Duplication in Flowering Plants.</title>
        <authorList>
            <person name="Shi T."/>
            <person name="Rahmani R.S."/>
            <person name="Gugger P.F."/>
            <person name="Wang M."/>
            <person name="Li H."/>
            <person name="Zhang Y."/>
            <person name="Li Z."/>
            <person name="Wang Q."/>
            <person name="Van de Peer Y."/>
            <person name="Marchal K."/>
            <person name="Chen J."/>
        </authorList>
    </citation>
    <scope>NUCLEOTIDE SEQUENCE [LARGE SCALE GENOMIC DNA]</scope>
    <source>
        <tissue evidence="3">Leaf</tissue>
    </source>
</reference>
<protein>
    <recommendedName>
        <fullName evidence="2">UBE2O-like tandem tSH3-B domain-containing protein</fullName>
    </recommendedName>
</protein>
<evidence type="ECO:0000259" key="2">
    <source>
        <dbReference type="Pfam" id="PF23046"/>
    </source>
</evidence>
<sequence length="317" mass="34303">MNVMNCAMNGLISGSIEGSDNGGAIKPPDDVMSCIKDASRSGVATESAGYLDLGSCITDDDGDNNDSSGDNDLNPNTSGNANGYKMGVVVDVKIFVDLLAADGSPIKDASSRDLRQCEVSVLAIIQFPRTFLKMGVSHTQASLLEGTVTKVIVESVFIYWIASTASLYGSESATTLAEEQSPKSLKLLSCCSHTNWQLGDYYNFISVDNIEAMGLDRVPNLDENNGNVENNVSLECCSCTSSMPPIHWKRIHRVEVRKDNNVQREEENFEQDGSKEFGLDSATSIPIDTPSGHEFVAEQYMMEKASDDNDGACDVKY</sequence>
<evidence type="ECO:0000256" key="1">
    <source>
        <dbReference type="SAM" id="MobiDB-lite"/>
    </source>
</evidence>
<dbReference type="EMBL" id="DUZY01000005">
    <property type="protein sequence ID" value="DAD41695.1"/>
    <property type="molecule type" value="Genomic_DNA"/>
</dbReference>
<accession>A0A822ZE38</accession>
<gene>
    <name evidence="3" type="ORF">HUJ06_016018</name>
</gene>
<dbReference type="Proteomes" id="UP000607653">
    <property type="component" value="Unassembled WGS sequence"/>
</dbReference>
<dbReference type="InterPro" id="IPR057735">
    <property type="entry name" value="UBE2O-like_tSH3-B"/>
</dbReference>
<name>A0A822ZE38_NELNU</name>
<feature type="region of interest" description="Disordered" evidence="1">
    <location>
        <begin position="262"/>
        <end position="281"/>
    </location>
</feature>